<evidence type="ECO:0000256" key="1">
    <source>
        <dbReference type="SAM" id="MobiDB-lite"/>
    </source>
</evidence>
<protein>
    <submittedName>
        <fullName evidence="2">Uncharacterized protein</fullName>
    </submittedName>
</protein>
<reference evidence="2" key="1">
    <citation type="submission" date="2020-03" db="EMBL/GenBank/DDBJ databases">
        <title>Genome of Pelagibius litoralis DSM 21314T.</title>
        <authorList>
            <person name="Wang G."/>
        </authorList>
    </citation>
    <scope>NUCLEOTIDE SEQUENCE</scope>
    <source>
        <strain evidence="2">DSM 21314</strain>
    </source>
</reference>
<evidence type="ECO:0000313" key="3">
    <source>
        <dbReference type="Proteomes" id="UP000761264"/>
    </source>
</evidence>
<gene>
    <name evidence="2" type="ORF">HBA54_00580</name>
</gene>
<dbReference type="EMBL" id="JAAQPH010000001">
    <property type="protein sequence ID" value="NIA67081.1"/>
    <property type="molecule type" value="Genomic_DNA"/>
</dbReference>
<accession>A0A967C1H2</accession>
<evidence type="ECO:0000313" key="2">
    <source>
        <dbReference type="EMBL" id="NIA67081.1"/>
    </source>
</evidence>
<dbReference type="RefSeq" id="WP_167220369.1">
    <property type="nucleotide sequence ID" value="NZ_JAAQPH010000001.1"/>
</dbReference>
<keyword evidence="3" id="KW-1185">Reference proteome</keyword>
<dbReference type="Proteomes" id="UP000761264">
    <property type="component" value="Unassembled WGS sequence"/>
</dbReference>
<sequence length="86" mass="9409">MTHQSQDRIERTPAGSNATTNKGPEGIEFTLDHMRIEQHVIEGRRLRAEATAAFFKALFGLFFGARNKAGRAKAAPQATGNQALQV</sequence>
<feature type="compositionally biased region" description="Basic and acidic residues" evidence="1">
    <location>
        <begin position="1"/>
        <end position="11"/>
    </location>
</feature>
<name>A0A967C1H2_9PROT</name>
<proteinExistence type="predicted"/>
<organism evidence="2 3">
    <name type="scientific">Pelagibius litoralis</name>
    <dbReference type="NCBI Taxonomy" id="374515"/>
    <lineage>
        <taxon>Bacteria</taxon>
        <taxon>Pseudomonadati</taxon>
        <taxon>Pseudomonadota</taxon>
        <taxon>Alphaproteobacteria</taxon>
        <taxon>Rhodospirillales</taxon>
        <taxon>Rhodovibrionaceae</taxon>
        <taxon>Pelagibius</taxon>
    </lineage>
</organism>
<comment type="caution">
    <text evidence="2">The sequence shown here is derived from an EMBL/GenBank/DDBJ whole genome shotgun (WGS) entry which is preliminary data.</text>
</comment>
<feature type="region of interest" description="Disordered" evidence="1">
    <location>
        <begin position="1"/>
        <end position="26"/>
    </location>
</feature>
<dbReference type="AlphaFoldDB" id="A0A967C1H2"/>